<gene>
    <name evidence="1" type="ORF">TT172_LOCUS3920</name>
</gene>
<protein>
    <submittedName>
        <fullName evidence="1">46e6caf0-f216-4a2e-8b37-f488a68c8476</fullName>
    </submittedName>
</protein>
<dbReference type="Proteomes" id="UP000289323">
    <property type="component" value="Unassembled WGS sequence"/>
</dbReference>
<sequence>MYNVEGNETSYHIEASHEKPEVLIAESIYKAGDILWVVLVPAMVDRVATLDDWRFNGQTPLSVSVFISVPWSFVTTPSEAAMVQRSEGVSDP</sequence>
<organism evidence="1 2">
    <name type="scientific">Thermothielavioides terrestris</name>
    <dbReference type="NCBI Taxonomy" id="2587410"/>
    <lineage>
        <taxon>Eukaryota</taxon>
        <taxon>Fungi</taxon>
        <taxon>Dikarya</taxon>
        <taxon>Ascomycota</taxon>
        <taxon>Pezizomycotina</taxon>
        <taxon>Sordariomycetes</taxon>
        <taxon>Sordariomycetidae</taxon>
        <taxon>Sordariales</taxon>
        <taxon>Chaetomiaceae</taxon>
        <taxon>Thermothielavioides</taxon>
    </lineage>
</organism>
<proteinExistence type="predicted"/>
<evidence type="ECO:0000313" key="1">
    <source>
        <dbReference type="EMBL" id="SPQ21501.1"/>
    </source>
</evidence>
<dbReference type="AlphaFoldDB" id="A0A3S4AMN0"/>
<dbReference type="EMBL" id="OUUZ01000008">
    <property type="protein sequence ID" value="SPQ21501.1"/>
    <property type="molecule type" value="Genomic_DNA"/>
</dbReference>
<reference evidence="1 2" key="1">
    <citation type="submission" date="2018-04" db="EMBL/GenBank/DDBJ databases">
        <authorList>
            <person name="Huttner S."/>
            <person name="Dainat J."/>
        </authorList>
    </citation>
    <scope>NUCLEOTIDE SEQUENCE [LARGE SCALE GENOMIC DNA]</scope>
</reference>
<name>A0A3S4AMN0_9PEZI</name>
<evidence type="ECO:0000313" key="2">
    <source>
        <dbReference type="Proteomes" id="UP000289323"/>
    </source>
</evidence>
<accession>A0A3S4AMN0</accession>